<organism evidence="1 2">
    <name type="scientific">Vaccinium darrowii</name>
    <dbReference type="NCBI Taxonomy" id="229202"/>
    <lineage>
        <taxon>Eukaryota</taxon>
        <taxon>Viridiplantae</taxon>
        <taxon>Streptophyta</taxon>
        <taxon>Embryophyta</taxon>
        <taxon>Tracheophyta</taxon>
        <taxon>Spermatophyta</taxon>
        <taxon>Magnoliopsida</taxon>
        <taxon>eudicotyledons</taxon>
        <taxon>Gunneridae</taxon>
        <taxon>Pentapetalae</taxon>
        <taxon>asterids</taxon>
        <taxon>Ericales</taxon>
        <taxon>Ericaceae</taxon>
        <taxon>Vaccinioideae</taxon>
        <taxon>Vaccinieae</taxon>
        <taxon>Vaccinium</taxon>
    </lineage>
</organism>
<name>A0ACB7YUY3_9ERIC</name>
<keyword evidence="2" id="KW-1185">Reference proteome</keyword>
<protein>
    <submittedName>
        <fullName evidence="1">Uncharacterized protein</fullName>
    </submittedName>
</protein>
<reference evidence="1 2" key="1">
    <citation type="journal article" date="2021" name="Hortic Res">
        <title>High-quality reference genome and annotation aids understanding of berry development for evergreen blueberry (Vaccinium darrowii).</title>
        <authorList>
            <person name="Yu J."/>
            <person name="Hulse-Kemp A.M."/>
            <person name="Babiker E."/>
            <person name="Staton M."/>
        </authorList>
    </citation>
    <scope>NUCLEOTIDE SEQUENCE [LARGE SCALE GENOMIC DNA]</scope>
    <source>
        <strain evidence="2">cv. NJ 8807/NJ 8810</strain>
        <tissue evidence="1">Young leaf</tissue>
    </source>
</reference>
<accession>A0ACB7YUY3</accession>
<dbReference type="Proteomes" id="UP000828048">
    <property type="component" value="Chromosome 3"/>
</dbReference>
<proteinExistence type="predicted"/>
<dbReference type="EMBL" id="CM037153">
    <property type="protein sequence ID" value="KAH7857049.1"/>
    <property type="molecule type" value="Genomic_DNA"/>
</dbReference>
<sequence length="101" mass="11421">MQSETAGTGNRQVQSAAADTRGKHRVLADLKRLEQESRFLEEELEQLEKMEAASTLCNEMLSIVETKPDPLLPVTNGPTNPSWDRWFEGPKDSKGCRCWIM</sequence>
<comment type="caution">
    <text evidence="1">The sequence shown here is derived from an EMBL/GenBank/DDBJ whole genome shotgun (WGS) entry which is preliminary data.</text>
</comment>
<evidence type="ECO:0000313" key="2">
    <source>
        <dbReference type="Proteomes" id="UP000828048"/>
    </source>
</evidence>
<evidence type="ECO:0000313" key="1">
    <source>
        <dbReference type="EMBL" id="KAH7857049.1"/>
    </source>
</evidence>
<gene>
    <name evidence="1" type="ORF">Vadar_008443</name>
</gene>